<evidence type="ECO:0000313" key="14">
    <source>
        <dbReference type="EMBL" id="ROY54096.1"/>
    </source>
</evidence>
<dbReference type="GO" id="GO:0005886">
    <property type="term" value="C:plasma membrane"/>
    <property type="evidence" value="ECO:0007669"/>
    <property type="project" value="UniProtKB-SubCell"/>
</dbReference>
<evidence type="ECO:0000256" key="8">
    <source>
        <dbReference type="ARBA" id="ARBA00022989"/>
    </source>
</evidence>
<keyword evidence="10" id="KW-0270">Exopolysaccharide synthesis</keyword>
<sequence length="197" mass="22308">MKFKVNISFYKKILKKYGFFIFVITAFFGILLAGIQYFSNDSYISESKIMVNLPQNESTSNADAISANQGMIDTYSEIIKSDDFLKPIVQDFKELNLRDLRNSIKVEKAENSYVFKISITGKDKSDVRNIGKKITSDFEQSIGQYIHIEKVKVLSSDISSSDQDGLLSIFRFLLIGILTGFCLAMGIVLVKEFVIFV</sequence>
<proteinExistence type="inferred from homology"/>
<evidence type="ECO:0000313" key="15">
    <source>
        <dbReference type="Proteomes" id="UP000275941"/>
    </source>
</evidence>
<comment type="similarity">
    <text evidence="3">Belongs to the CpsC/CapA family.</text>
</comment>
<dbReference type="Pfam" id="PF02706">
    <property type="entry name" value="Wzz"/>
    <property type="match status" value="1"/>
</dbReference>
<dbReference type="EMBL" id="RKOR01000001">
    <property type="protein sequence ID" value="ROY54096.1"/>
    <property type="molecule type" value="Genomic_DNA"/>
</dbReference>
<keyword evidence="5" id="KW-1003">Cell membrane</keyword>
<evidence type="ECO:0000256" key="9">
    <source>
        <dbReference type="ARBA" id="ARBA00023136"/>
    </source>
</evidence>
<dbReference type="InterPro" id="IPR050445">
    <property type="entry name" value="Bact_polysacc_biosynth/exp"/>
</dbReference>
<dbReference type="OrthoDB" id="2360475at2"/>
<evidence type="ECO:0000256" key="11">
    <source>
        <dbReference type="ARBA" id="ARBA00045736"/>
    </source>
</evidence>
<organism evidence="14 15">
    <name type="scientific">Enterococcus faecalis</name>
    <name type="common">Streptococcus faecalis</name>
    <dbReference type="NCBI Taxonomy" id="1351"/>
    <lineage>
        <taxon>Bacteria</taxon>
        <taxon>Bacillati</taxon>
        <taxon>Bacillota</taxon>
        <taxon>Bacilli</taxon>
        <taxon>Lactobacillales</taxon>
        <taxon>Enterococcaceae</taxon>
        <taxon>Enterococcus</taxon>
    </lineage>
</organism>
<feature type="domain" description="Polysaccharide chain length determinant N-terminal" evidence="13">
    <location>
        <begin position="11"/>
        <end position="91"/>
    </location>
</feature>
<evidence type="ECO:0000256" key="12">
    <source>
        <dbReference type="SAM" id="Phobius"/>
    </source>
</evidence>
<comment type="pathway">
    <text evidence="2">Capsule biogenesis; capsule polysaccharide biosynthesis.</text>
</comment>
<keyword evidence="8 12" id="KW-1133">Transmembrane helix</keyword>
<evidence type="ECO:0000256" key="3">
    <source>
        <dbReference type="ARBA" id="ARBA00006683"/>
    </source>
</evidence>
<gene>
    <name evidence="14" type="ORF">EGW70_00450</name>
</gene>
<keyword evidence="6 12" id="KW-0812">Transmembrane</keyword>
<name>A0A3N3SLY4_ENTFL</name>
<evidence type="ECO:0000259" key="13">
    <source>
        <dbReference type="Pfam" id="PF02706"/>
    </source>
</evidence>
<dbReference type="PANTHER" id="PTHR32309">
    <property type="entry name" value="TYROSINE-PROTEIN KINASE"/>
    <property type="match status" value="1"/>
</dbReference>
<dbReference type="GO" id="GO:0004713">
    <property type="term" value="F:protein tyrosine kinase activity"/>
    <property type="evidence" value="ECO:0007669"/>
    <property type="project" value="TreeGrafter"/>
</dbReference>
<feature type="transmembrane region" description="Helical" evidence="12">
    <location>
        <begin position="20"/>
        <end position="38"/>
    </location>
</feature>
<dbReference type="AlphaFoldDB" id="A0A3N3SLY4"/>
<keyword evidence="9 12" id="KW-0472">Membrane</keyword>
<dbReference type="GO" id="GO:0000271">
    <property type="term" value="P:polysaccharide biosynthetic process"/>
    <property type="evidence" value="ECO:0007669"/>
    <property type="project" value="UniProtKB-KW"/>
</dbReference>
<protein>
    <recommendedName>
        <fullName evidence="4">Capsular polysaccharide biosynthesis protein CpsC</fullName>
    </recommendedName>
</protein>
<accession>A0A3N3SLY4</accession>
<comment type="function">
    <text evidence="11">Required for CpsD phosphorylation. Involved in the regulation of capsular polysaccharide biosynthesis. May be part of a complex that directs the coordinated polymerization and export to the cell surface of the capsular polysaccharide.</text>
</comment>
<dbReference type="PANTHER" id="PTHR32309:SF13">
    <property type="entry name" value="FERRIC ENTEROBACTIN TRANSPORT PROTEIN FEPE"/>
    <property type="match status" value="1"/>
</dbReference>
<comment type="caution">
    <text evidence="14">The sequence shown here is derived from an EMBL/GenBank/DDBJ whole genome shotgun (WGS) entry which is preliminary data.</text>
</comment>
<evidence type="ECO:0000256" key="10">
    <source>
        <dbReference type="ARBA" id="ARBA00023169"/>
    </source>
</evidence>
<dbReference type="InterPro" id="IPR003856">
    <property type="entry name" value="LPS_length_determ_N"/>
</dbReference>
<evidence type="ECO:0000256" key="7">
    <source>
        <dbReference type="ARBA" id="ARBA00022903"/>
    </source>
</evidence>
<feature type="transmembrane region" description="Helical" evidence="12">
    <location>
        <begin position="169"/>
        <end position="190"/>
    </location>
</feature>
<evidence type="ECO:0000256" key="1">
    <source>
        <dbReference type="ARBA" id="ARBA00004651"/>
    </source>
</evidence>
<reference evidence="14 15" key="1">
    <citation type="submission" date="2018-10" db="EMBL/GenBank/DDBJ databases">
        <title>Genotypes and phenotypes of Enterococci isolated from broiler chickens.</title>
        <authorList>
            <person name="Muhammad A.R."/>
            <person name="Diarra M.S."/>
        </authorList>
    </citation>
    <scope>NUCLEOTIDE SEQUENCE [LARGE SCALE GENOMIC DNA]</scope>
    <source>
        <strain evidence="14 15">P7 C A21</strain>
    </source>
</reference>
<dbReference type="Proteomes" id="UP000275941">
    <property type="component" value="Unassembled WGS sequence"/>
</dbReference>
<comment type="subcellular location">
    <subcellularLocation>
        <location evidence="1">Cell membrane</location>
        <topology evidence="1">Multi-pass membrane protein</topology>
    </subcellularLocation>
</comment>
<evidence type="ECO:0000256" key="2">
    <source>
        <dbReference type="ARBA" id="ARBA00005132"/>
    </source>
</evidence>
<keyword evidence="7" id="KW-0972">Capsule biogenesis/degradation</keyword>
<evidence type="ECO:0000256" key="5">
    <source>
        <dbReference type="ARBA" id="ARBA00022475"/>
    </source>
</evidence>
<evidence type="ECO:0000256" key="4">
    <source>
        <dbReference type="ARBA" id="ARBA00020739"/>
    </source>
</evidence>
<evidence type="ECO:0000256" key="6">
    <source>
        <dbReference type="ARBA" id="ARBA00022692"/>
    </source>
</evidence>